<dbReference type="GO" id="GO:0005829">
    <property type="term" value="C:cytosol"/>
    <property type="evidence" value="ECO:0007669"/>
    <property type="project" value="TreeGrafter"/>
</dbReference>
<dbReference type="InterPro" id="IPR009081">
    <property type="entry name" value="PP-bd_ACP"/>
</dbReference>
<dbReference type="PROSITE" id="PS00455">
    <property type="entry name" value="AMP_BINDING"/>
    <property type="match status" value="1"/>
</dbReference>
<feature type="domain" description="Carrier" evidence="5">
    <location>
        <begin position="1129"/>
        <end position="1204"/>
    </location>
</feature>
<dbReference type="Pfam" id="PF13193">
    <property type="entry name" value="AMP-binding_C"/>
    <property type="match status" value="1"/>
</dbReference>
<dbReference type="GO" id="GO:0008610">
    <property type="term" value="P:lipid biosynthetic process"/>
    <property type="evidence" value="ECO:0007669"/>
    <property type="project" value="UniProtKB-ARBA"/>
</dbReference>
<accession>A0A495W337</accession>
<dbReference type="InterPro" id="IPR000873">
    <property type="entry name" value="AMP-dep_synth/lig_dom"/>
</dbReference>
<feature type="domain" description="Carrier" evidence="5">
    <location>
        <begin position="2176"/>
        <end position="2251"/>
    </location>
</feature>
<comment type="cofactor">
    <cofactor evidence="1">
        <name>pantetheine 4'-phosphate</name>
        <dbReference type="ChEBI" id="CHEBI:47942"/>
    </cofactor>
</comment>
<dbReference type="InterPro" id="IPR020806">
    <property type="entry name" value="PKS_PP-bd"/>
</dbReference>
<dbReference type="FunFam" id="2.30.38.10:FF:000001">
    <property type="entry name" value="Non-ribosomal peptide synthetase PvdI"/>
    <property type="match status" value="1"/>
</dbReference>
<dbReference type="FunFam" id="3.40.50.12780:FF:000012">
    <property type="entry name" value="Non-ribosomal peptide synthetase"/>
    <property type="match status" value="1"/>
</dbReference>
<dbReference type="SMART" id="SM00823">
    <property type="entry name" value="PKS_PP"/>
    <property type="match status" value="3"/>
</dbReference>
<dbReference type="EMBL" id="RBXO01000001">
    <property type="protein sequence ID" value="RKT54238.1"/>
    <property type="molecule type" value="Genomic_DNA"/>
</dbReference>
<proteinExistence type="predicted"/>
<dbReference type="GO" id="GO:0031177">
    <property type="term" value="F:phosphopantetheine binding"/>
    <property type="evidence" value="ECO:0007669"/>
    <property type="project" value="InterPro"/>
</dbReference>
<name>A0A495W337_9PSEU</name>
<comment type="caution">
    <text evidence="6">The sequence shown here is derived from an EMBL/GenBank/DDBJ whole genome shotgun (WGS) entry which is preliminary data.</text>
</comment>
<dbReference type="InterPro" id="IPR025110">
    <property type="entry name" value="AMP-bd_C"/>
</dbReference>
<dbReference type="CDD" id="cd12117">
    <property type="entry name" value="A_NRPS_Srf_like"/>
    <property type="match status" value="1"/>
</dbReference>
<evidence type="ECO:0000256" key="3">
    <source>
        <dbReference type="ARBA" id="ARBA00022553"/>
    </source>
</evidence>
<keyword evidence="7" id="KW-1185">Reference proteome</keyword>
<dbReference type="Pfam" id="PF00668">
    <property type="entry name" value="Condensation"/>
    <property type="match status" value="4"/>
</dbReference>
<dbReference type="FunFam" id="3.30.559.30:FF:000001">
    <property type="entry name" value="Non-ribosomal peptide synthetase"/>
    <property type="match status" value="2"/>
</dbReference>
<dbReference type="GO" id="GO:0043041">
    <property type="term" value="P:amino acid activation for nonribosomal peptide biosynthetic process"/>
    <property type="evidence" value="ECO:0007669"/>
    <property type="project" value="TreeGrafter"/>
</dbReference>
<dbReference type="Gene3D" id="3.30.559.30">
    <property type="entry name" value="Nonribosomal peptide synthetase, condensation domain"/>
    <property type="match status" value="4"/>
</dbReference>
<dbReference type="Gene3D" id="3.30.559.10">
    <property type="entry name" value="Chloramphenicol acetyltransferase-like domain"/>
    <property type="match status" value="4"/>
</dbReference>
<sequence>MRGAVIQDVFPLTAVQEAMLFESLQGTAGSNTYTLQVVVHLDRPLDPVGLRAAAERVVRRHPALRTRIFTRAGGRPVQVVQHEVALRWAEHDVQGVDEAERDETARRLAEEDWRRGVPIDAPALIRFTLLKLGGERHRLVVTAQHALVDGTSLDRIVAEVLGGTGAVPDGVEENPYAPYFSWLRGQDAEGALAAWRPQVEGYVPRLFLDHGGENAASDLLRHELSTEWTGRLLDRCREWGVTPGTAFHLAWGLVLASRLDRDDVMFGMVVDARPTEVPALDDGVGLFVNTSPVRLRLRPEDDAAAVLVGMQRTRAALHRHNWVPLAELHRAVNARTGLFDTSINVDDLRSRPRWPEGVRNVEYFDSTGYPLAMNVELRDTTRLALEFRSDIFDRDTAAAVLAEFTGHLTALVAAPRARIAELRAAVPAPPRRFDWTGGRRANAQTGDRRGRTQREEILRGLFAEVLDLPSVGVDDNFFAVGGYSLPATRLIGRMRSVLGVELSLRALFEAPTAAALAARLDGGSAVRPPVTRAARRPERLPLSPGQERLWFLDQLEGPTSTYNVPFAIRLSGALDVPALESAVRDLVGRHEILRTVFDDDEGVPFQRVLAAEDDPVALERETCDRAELPGRLRAVANSVFRIAERPPVRAVLFAVADDEHVLLLSLHHMITDGWSLGPLARDLSTAYRARSVGGSPDWVELPVQYADYALWQHELMGPHRRDQVEYWRDALAGLPARTELPADRPRPATSTGRGDYVHAHVPAELHAELLRLARDHDVTLFMVLQAALAVLMTKLGAGTDLPIGTPVAGRSDENLDELVGFFANTVVLRTDTSGDPTFGELLTRVREADLDAFAHQDVPFERLVEALRPDRSASGHPLFQVMLADETDAGAHLDLPGLVTEVLPVDLDAAKFDLSVGYQAAVDERGGAAGITAAVEYSTDLFDRSSVATMMARFVRVLAAVAADAGARVGGIDVLAADERAKLLSGWFDEPAAATLATAASEVVTTRARLVGRAGRRTGRPDELPADNPDVARVIRGLAAIRAGGGDPAAVGFVVLDRTLQPVPLGVPGELYLVGAAAPSSDRLVANPFDHGGLMYRTGATVRRGPGGALRFAHRPTPAGASPAPSSDRPLTPQEEILCSLFADVLGLPSIGPDDNFFAAGGYSLLAVRLVSRVQSAFGVSVGVRDLFEAPSVRGLVGRFSGGGGVVGPRAVVRSGRVPLSFAQQRLWLLDQFEGPSAVYNVPFAVRLRGGLDAGALARAVNDVVVRHESLRTMCDSVDGVPFQRVVEAADVPLTLVRCDEAALPGLLRTAAEEPFRLGADLPIRTVLFEVGAREHVLLLSLHHSVCDGGSLGPLTRDLAFAYRARLAGGAPDWAPLPLQYADYTLWQRDALGSAGDDTSALARQLAYWRETLAGLPDRVELPTDRPRPNRPSGRGGQVDLLFPSSLHGGLVGLARDCGVTVFMVLQAGLAVLLARLGAGDDVVVGAPVAGRGDEVLDGLVGFFANTVVLRTDVGGDPSFRELLSRVREVALGAYANQDVPFERLVEELNPARSTAHHPLFQVALAAESDVGQQLEFPDLLASEEVVDLGVAKFDLSLGYRARQDADGRPAGIAGQVEYSSDLFDRTTVERMVRALARLLTAAVADPDTAVRDLDILDEHERTTLVETWNSTDADYPATSSVDALFRRQVDRAPDAVAVVEGAREVTYRRLDDRAARLAAVLAEHGIRAGDGVAVLVEHSAEFIATVLATWRLGAYYVPLDHRYPAERIRLMLAENEVTALVTSGRNAPQHPIDVPAHIVVDDVRDGPGIGAHPEVDPDAIAYVMYTSGSSGRPKGVAVSHRNITALVSDRMFANGNHDAVLVHSPQAFDASTYELWVPLTSGGRCVVVPDAEDRRQAVATALRTHEVTAAWLTATLFAVLSDEDLDALRGLREIITGGEPPSVDAVRSVLEGCPDTALVNGYGPTEVTTFTTSHVMGEDDRTSVPIGRPLDNTRVYVLDRRLRPVPVGVAGELYAAGAGVALGYVGDPRLTASRFVANPFTQGTRMYRTGDVARRRPDGELEYLGRADDQVKIRGFRIEPGEVEAVVASGPGVARVAVVPRTRASGGVTLVAYVVADAPGAVDVPRLRHLVAEVLPDYLVPGAFVLLDELPMTANGKLDHRGLPDPEVAAGGYQAPRTAQEEILCSLFAEVLGRPRVGVDDDFFDLGGHSLLATRLVSRVRSALGVGVGVRDLFEAPSVRGLVGRFSGGGGVVGPRAVVRSGRVPLSFAQQRLWLLDQFEGPSAVYNVPFAVRLRGGLDAGALARAVNDVVVRHESLRTVLESSGGKAFQHVIGASDAQVPLRRVGCSESTVDDAVLAAASEVFRLGVDLPIRSVLFEVGPQDHVLLLSLHHSACDGWSLGPLADDLARAYAARSEGRAPDWAPLPLQYADYALWQRERLASVLDGQLDYWREALAGLPPLSTIRSDRPRPARPSRRSGYVDVVFPSSLHGGLVGLARDCGVTVFMVLQAGLAVLLARLGAGDDVVVGAPVAGRGDEVLDGLVGFFANTVVLRTDVGGDPSFRELLSRVREVALGAYANQDVPFERLVKELNPARSTAHHPLFQVMLAHSADLATDIPLRGLSTEPLEIDLADALKFDLLFSFRASTDDGGAPQGLTGSLQYSTELFDRATAERMMGSLGEILESAATDADIPIGVAASSIASGGE</sequence>
<dbReference type="GO" id="GO:0044550">
    <property type="term" value="P:secondary metabolite biosynthetic process"/>
    <property type="evidence" value="ECO:0007669"/>
    <property type="project" value="TreeGrafter"/>
</dbReference>
<evidence type="ECO:0000313" key="6">
    <source>
        <dbReference type="EMBL" id="RKT54238.1"/>
    </source>
</evidence>
<dbReference type="Proteomes" id="UP000282084">
    <property type="component" value="Unassembled WGS sequence"/>
</dbReference>
<dbReference type="InterPro" id="IPR045851">
    <property type="entry name" value="AMP-bd_C_sf"/>
</dbReference>
<feature type="domain" description="Carrier" evidence="5">
    <location>
        <begin position="449"/>
        <end position="524"/>
    </location>
</feature>
<evidence type="ECO:0000256" key="1">
    <source>
        <dbReference type="ARBA" id="ARBA00001957"/>
    </source>
</evidence>
<dbReference type="Gene3D" id="2.30.38.10">
    <property type="entry name" value="Luciferase, Domain 3"/>
    <property type="match status" value="2"/>
</dbReference>
<dbReference type="NCBIfam" id="TIGR01733">
    <property type="entry name" value="AA-adenyl-dom"/>
    <property type="match status" value="1"/>
</dbReference>
<dbReference type="SUPFAM" id="SSF47336">
    <property type="entry name" value="ACP-like"/>
    <property type="match status" value="3"/>
</dbReference>
<dbReference type="SUPFAM" id="SSF52777">
    <property type="entry name" value="CoA-dependent acyltransferases"/>
    <property type="match status" value="8"/>
</dbReference>
<dbReference type="InterPro" id="IPR001242">
    <property type="entry name" value="Condensation_dom"/>
</dbReference>
<dbReference type="InterPro" id="IPR020845">
    <property type="entry name" value="AMP-binding_CS"/>
</dbReference>
<dbReference type="Gene3D" id="3.40.50.980">
    <property type="match status" value="2"/>
</dbReference>
<dbReference type="CDD" id="cd19540">
    <property type="entry name" value="LCL_NRPS-like"/>
    <property type="match status" value="3"/>
</dbReference>
<dbReference type="SUPFAM" id="SSF56801">
    <property type="entry name" value="Acetyl-CoA synthetase-like"/>
    <property type="match status" value="2"/>
</dbReference>
<reference evidence="6 7" key="1">
    <citation type="submission" date="2018-10" db="EMBL/GenBank/DDBJ databases">
        <title>Sequencing the genomes of 1000 actinobacteria strains.</title>
        <authorList>
            <person name="Klenk H.-P."/>
        </authorList>
    </citation>
    <scope>NUCLEOTIDE SEQUENCE [LARGE SCALE GENOMIC DNA]</scope>
    <source>
        <strain evidence="6 7">DSM 43800</strain>
    </source>
</reference>
<evidence type="ECO:0000256" key="2">
    <source>
        <dbReference type="ARBA" id="ARBA00022450"/>
    </source>
</evidence>
<dbReference type="Pfam" id="PF00550">
    <property type="entry name" value="PP-binding"/>
    <property type="match status" value="3"/>
</dbReference>
<evidence type="ECO:0000256" key="4">
    <source>
        <dbReference type="SAM" id="MobiDB-lite"/>
    </source>
</evidence>
<keyword evidence="3" id="KW-0597">Phosphoprotein</keyword>
<dbReference type="Gene3D" id="3.30.300.30">
    <property type="match status" value="1"/>
</dbReference>
<dbReference type="Gene3D" id="1.10.1200.10">
    <property type="entry name" value="ACP-like"/>
    <property type="match status" value="3"/>
</dbReference>
<evidence type="ECO:0000313" key="7">
    <source>
        <dbReference type="Proteomes" id="UP000282084"/>
    </source>
</evidence>
<dbReference type="InterPro" id="IPR006162">
    <property type="entry name" value="Ppantetheine_attach_site"/>
</dbReference>
<dbReference type="RefSeq" id="WP_170211844.1">
    <property type="nucleotide sequence ID" value="NZ_RBXO01000001.1"/>
</dbReference>
<keyword evidence="2" id="KW-0596">Phosphopantetheine</keyword>
<dbReference type="PANTHER" id="PTHR45527">
    <property type="entry name" value="NONRIBOSOMAL PEPTIDE SYNTHETASE"/>
    <property type="match status" value="1"/>
</dbReference>
<organism evidence="6 7">
    <name type="scientific">Saccharothrix australiensis</name>
    <dbReference type="NCBI Taxonomy" id="2072"/>
    <lineage>
        <taxon>Bacteria</taxon>
        <taxon>Bacillati</taxon>
        <taxon>Actinomycetota</taxon>
        <taxon>Actinomycetes</taxon>
        <taxon>Pseudonocardiales</taxon>
        <taxon>Pseudonocardiaceae</taxon>
        <taxon>Saccharothrix</taxon>
    </lineage>
</organism>
<dbReference type="InterPro" id="IPR036736">
    <property type="entry name" value="ACP-like_sf"/>
</dbReference>
<evidence type="ECO:0000259" key="5">
    <source>
        <dbReference type="PROSITE" id="PS50075"/>
    </source>
</evidence>
<dbReference type="InterPro" id="IPR023213">
    <property type="entry name" value="CAT-like_dom_sf"/>
</dbReference>
<gene>
    <name evidence="6" type="ORF">C8E97_2854</name>
</gene>
<dbReference type="FunFam" id="1.10.1200.10:FF:000016">
    <property type="entry name" value="Non-ribosomal peptide synthase"/>
    <property type="match status" value="1"/>
</dbReference>
<dbReference type="InterPro" id="IPR010071">
    <property type="entry name" value="AA_adenyl_dom"/>
</dbReference>
<dbReference type="PANTHER" id="PTHR45527:SF1">
    <property type="entry name" value="FATTY ACID SYNTHASE"/>
    <property type="match status" value="1"/>
</dbReference>
<dbReference type="PROSITE" id="PS50075">
    <property type="entry name" value="CARRIER"/>
    <property type="match status" value="3"/>
</dbReference>
<feature type="region of interest" description="Disordered" evidence="4">
    <location>
        <begin position="1419"/>
        <end position="1438"/>
    </location>
</feature>
<dbReference type="GO" id="GO:0003824">
    <property type="term" value="F:catalytic activity"/>
    <property type="evidence" value="ECO:0007669"/>
    <property type="project" value="InterPro"/>
</dbReference>
<feature type="compositionally biased region" description="Basic and acidic residues" evidence="4">
    <location>
        <begin position="1419"/>
        <end position="1428"/>
    </location>
</feature>
<dbReference type="PROSITE" id="PS00012">
    <property type="entry name" value="PHOSPHOPANTETHEINE"/>
    <property type="match status" value="1"/>
</dbReference>
<dbReference type="Pfam" id="PF00501">
    <property type="entry name" value="AMP-binding"/>
    <property type="match status" value="1"/>
</dbReference>
<dbReference type="GO" id="GO:0072330">
    <property type="term" value="P:monocarboxylic acid biosynthetic process"/>
    <property type="evidence" value="ECO:0007669"/>
    <property type="project" value="UniProtKB-ARBA"/>
</dbReference>
<protein>
    <submittedName>
        <fullName evidence="6">Amino acid adenylation domain-containing protein</fullName>
    </submittedName>
</protein>